<dbReference type="EMBL" id="BMPG01000011">
    <property type="protein sequence ID" value="GGL73768.1"/>
    <property type="molecule type" value="Genomic_DNA"/>
</dbReference>
<keyword evidence="2" id="KW-1185">Reference proteome</keyword>
<dbReference type="Proteomes" id="UP000607197">
    <property type="component" value="Unassembled WGS sequence"/>
</dbReference>
<name>A0A830F8I6_9EURY</name>
<comment type="caution">
    <text evidence="1">The sequence shown here is derived from an EMBL/GenBank/DDBJ whole genome shotgun (WGS) entry which is preliminary data.</text>
</comment>
<protein>
    <submittedName>
        <fullName evidence="1">Uncharacterized protein</fullName>
    </submittedName>
</protein>
<reference evidence="1" key="2">
    <citation type="submission" date="2020-09" db="EMBL/GenBank/DDBJ databases">
        <authorList>
            <person name="Sun Q."/>
            <person name="Ohkuma M."/>
        </authorList>
    </citation>
    <scope>NUCLEOTIDE SEQUENCE</scope>
    <source>
        <strain evidence="1">JCM 19596</strain>
    </source>
</reference>
<dbReference type="RefSeq" id="WP_188981097.1">
    <property type="nucleotide sequence ID" value="NZ_BMPG01000011.1"/>
</dbReference>
<evidence type="ECO:0000313" key="2">
    <source>
        <dbReference type="Proteomes" id="UP000607197"/>
    </source>
</evidence>
<reference evidence="1" key="1">
    <citation type="journal article" date="2014" name="Int. J. Syst. Evol. Microbiol.">
        <title>Complete genome sequence of Corynebacterium casei LMG S-19264T (=DSM 44701T), isolated from a smear-ripened cheese.</title>
        <authorList>
            <consortium name="US DOE Joint Genome Institute (JGI-PGF)"/>
            <person name="Walter F."/>
            <person name="Albersmeier A."/>
            <person name="Kalinowski J."/>
            <person name="Ruckert C."/>
        </authorList>
    </citation>
    <scope>NUCLEOTIDE SEQUENCE</scope>
    <source>
        <strain evidence="1">JCM 19596</strain>
    </source>
</reference>
<dbReference type="AlphaFoldDB" id="A0A830F8I6"/>
<evidence type="ECO:0000313" key="1">
    <source>
        <dbReference type="EMBL" id="GGL73768.1"/>
    </source>
</evidence>
<accession>A0A830F8I6</accession>
<gene>
    <name evidence="1" type="ORF">GCM10009039_34880</name>
</gene>
<sequence length="48" mass="5430">MSLGNDPSRWERSEPEAEECRYCDGRTHDPSGVCPDCHYEGAGMEGRR</sequence>
<organism evidence="1 2">
    <name type="scientific">Halocalculus aciditolerans</name>
    <dbReference type="NCBI Taxonomy" id="1383812"/>
    <lineage>
        <taxon>Archaea</taxon>
        <taxon>Methanobacteriati</taxon>
        <taxon>Methanobacteriota</taxon>
        <taxon>Stenosarchaea group</taxon>
        <taxon>Halobacteria</taxon>
        <taxon>Halobacteriales</taxon>
        <taxon>Halobacteriaceae</taxon>
        <taxon>Halocalculus</taxon>
    </lineage>
</organism>
<dbReference type="OrthoDB" id="381709at2157"/>
<proteinExistence type="predicted"/>